<dbReference type="PROSITE" id="PS51450">
    <property type="entry name" value="LRR"/>
    <property type="match status" value="1"/>
</dbReference>
<evidence type="ECO:0000313" key="4">
    <source>
        <dbReference type="EMBL" id="CAL1295635.1"/>
    </source>
</evidence>
<evidence type="ECO:0000256" key="1">
    <source>
        <dbReference type="ARBA" id="ARBA00022614"/>
    </source>
</evidence>
<protein>
    <submittedName>
        <fullName evidence="4">Uncharacterized protein</fullName>
    </submittedName>
</protein>
<keyword evidence="2" id="KW-0732">Signal</keyword>
<dbReference type="InterPro" id="IPR001611">
    <property type="entry name" value="Leu-rich_rpt"/>
</dbReference>
<keyword evidence="1" id="KW-0433">Leucine-rich repeat</keyword>
<reference evidence="4 5" key="1">
    <citation type="submission" date="2024-04" db="EMBL/GenBank/DDBJ databases">
        <authorList>
            <person name="Rising A."/>
            <person name="Reimegard J."/>
            <person name="Sonavane S."/>
            <person name="Akerstrom W."/>
            <person name="Nylinder S."/>
            <person name="Hedman E."/>
            <person name="Kallberg Y."/>
        </authorList>
    </citation>
    <scope>NUCLEOTIDE SEQUENCE [LARGE SCALE GENOMIC DNA]</scope>
</reference>
<keyword evidence="5" id="KW-1185">Reference proteome</keyword>
<dbReference type="SUPFAM" id="SSF52058">
    <property type="entry name" value="L domain-like"/>
    <property type="match status" value="1"/>
</dbReference>
<keyword evidence="3" id="KW-0677">Repeat</keyword>
<evidence type="ECO:0000256" key="3">
    <source>
        <dbReference type="ARBA" id="ARBA00022737"/>
    </source>
</evidence>
<feature type="non-terminal residue" evidence="4">
    <location>
        <position position="1"/>
    </location>
</feature>
<dbReference type="Pfam" id="PF13855">
    <property type="entry name" value="LRR_8"/>
    <property type="match status" value="1"/>
</dbReference>
<evidence type="ECO:0000256" key="2">
    <source>
        <dbReference type="ARBA" id="ARBA00022729"/>
    </source>
</evidence>
<dbReference type="PANTHER" id="PTHR24369">
    <property type="entry name" value="ANTIGEN BSP, PUTATIVE-RELATED"/>
    <property type="match status" value="1"/>
</dbReference>
<dbReference type="InterPro" id="IPR032675">
    <property type="entry name" value="LRR_dom_sf"/>
</dbReference>
<dbReference type="Gene3D" id="3.80.10.10">
    <property type="entry name" value="Ribonuclease Inhibitor"/>
    <property type="match status" value="1"/>
</dbReference>
<dbReference type="GO" id="GO:0005886">
    <property type="term" value="C:plasma membrane"/>
    <property type="evidence" value="ECO:0007669"/>
    <property type="project" value="TreeGrafter"/>
</dbReference>
<dbReference type="InterPro" id="IPR050541">
    <property type="entry name" value="LRR_TM_domain-containing"/>
</dbReference>
<evidence type="ECO:0000313" key="5">
    <source>
        <dbReference type="Proteomes" id="UP001497382"/>
    </source>
</evidence>
<accession>A0AAV2BIY1</accession>
<organism evidence="4 5">
    <name type="scientific">Larinioides sclopetarius</name>
    <dbReference type="NCBI Taxonomy" id="280406"/>
    <lineage>
        <taxon>Eukaryota</taxon>
        <taxon>Metazoa</taxon>
        <taxon>Ecdysozoa</taxon>
        <taxon>Arthropoda</taxon>
        <taxon>Chelicerata</taxon>
        <taxon>Arachnida</taxon>
        <taxon>Araneae</taxon>
        <taxon>Araneomorphae</taxon>
        <taxon>Entelegynae</taxon>
        <taxon>Araneoidea</taxon>
        <taxon>Araneidae</taxon>
        <taxon>Larinioides</taxon>
    </lineage>
</organism>
<proteinExistence type="predicted"/>
<dbReference type="EMBL" id="CAXIEN010000375">
    <property type="protein sequence ID" value="CAL1295635.1"/>
    <property type="molecule type" value="Genomic_DNA"/>
</dbReference>
<comment type="caution">
    <text evidence="4">The sequence shown here is derived from an EMBL/GenBank/DDBJ whole genome shotgun (WGS) entry which is preliminary data.</text>
</comment>
<dbReference type="InterPro" id="IPR003591">
    <property type="entry name" value="Leu-rich_rpt_typical-subtyp"/>
</dbReference>
<dbReference type="Proteomes" id="UP001497382">
    <property type="component" value="Unassembled WGS sequence"/>
</dbReference>
<dbReference type="AlphaFoldDB" id="A0AAV2BIY1"/>
<name>A0AAV2BIY1_9ARAC</name>
<dbReference type="SMART" id="SM00369">
    <property type="entry name" value="LRR_TYP"/>
    <property type="match status" value="2"/>
</dbReference>
<gene>
    <name evidence="4" type="ORF">LARSCL_LOCUS19379</name>
</gene>
<dbReference type="PANTHER" id="PTHR24369:SF210">
    <property type="entry name" value="CHAOPTIN-RELATED"/>
    <property type="match status" value="1"/>
</dbReference>
<sequence length="317" mass="35501">ILKEQSENQTSIPCSCFWSAEKCGCICNGSLIYDDFQELSRVFRPCSNFSFAIIGGQHFSLPPNLFSLIGKVQNIHMTITNATFDYLFDATPHTSAFRGVSFEDTASIELLGVRVRRGWNWTPLEYLDSAKGTGVEIKLQGCGLRRLSSDFGKVADGRVRTASISDSRLEMIGSGAFSSFNDLTHFILPRNRLRSIKRTDLPMEPLNLVEIDLRNNQLQSLEADLFSEMPSLQTISLAGNPLRVLPEATFSSVIGRASLQGLSDFPLYCDCRLRWLKNSSFVHNDVILNNLKGTVCKRPPYLRGTPFKDLSKEHLMC</sequence>